<dbReference type="Proteomes" id="UP000267003">
    <property type="component" value="Unassembled WGS sequence"/>
</dbReference>
<accession>A0A3A8PP65</accession>
<organism evidence="2 3">
    <name type="scientific">Corallococcus aberystwythensis</name>
    <dbReference type="NCBI Taxonomy" id="2316722"/>
    <lineage>
        <taxon>Bacteria</taxon>
        <taxon>Pseudomonadati</taxon>
        <taxon>Myxococcota</taxon>
        <taxon>Myxococcia</taxon>
        <taxon>Myxococcales</taxon>
        <taxon>Cystobacterineae</taxon>
        <taxon>Myxococcaceae</taxon>
        <taxon>Corallococcus</taxon>
    </lineage>
</organism>
<comment type="caution">
    <text evidence="2">The sequence shown here is derived from an EMBL/GenBank/DDBJ whole genome shotgun (WGS) entry which is preliminary data.</text>
</comment>
<dbReference type="GO" id="GO:0006508">
    <property type="term" value="P:proteolysis"/>
    <property type="evidence" value="ECO:0007669"/>
    <property type="project" value="InterPro"/>
</dbReference>
<proteinExistence type="predicted"/>
<evidence type="ECO:0000313" key="3">
    <source>
        <dbReference type="Proteomes" id="UP000267003"/>
    </source>
</evidence>
<evidence type="ECO:0000259" key="1">
    <source>
        <dbReference type="Pfam" id="PF03572"/>
    </source>
</evidence>
<evidence type="ECO:0000313" key="2">
    <source>
        <dbReference type="EMBL" id="RKH58143.1"/>
    </source>
</evidence>
<protein>
    <recommendedName>
        <fullName evidence="1">Tail specific protease domain-containing protein</fullName>
    </recommendedName>
</protein>
<dbReference type="InterPro" id="IPR005151">
    <property type="entry name" value="Tail-specific_protease"/>
</dbReference>
<dbReference type="Gene3D" id="3.90.226.10">
    <property type="entry name" value="2-enoyl-CoA Hydratase, Chain A, domain 1"/>
    <property type="match status" value="1"/>
</dbReference>
<dbReference type="AlphaFoldDB" id="A0A3A8PP65"/>
<dbReference type="InterPro" id="IPR029045">
    <property type="entry name" value="ClpP/crotonase-like_dom_sf"/>
</dbReference>
<feature type="domain" description="Tail specific protease" evidence="1">
    <location>
        <begin position="279"/>
        <end position="453"/>
    </location>
</feature>
<gene>
    <name evidence="2" type="ORF">D7W81_29635</name>
</gene>
<dbReference type="EMBL" id="RAWK01000217">
    <property type="protein sequence ID" value="RKH58143.1"/>
    <property type="molecule type" value="Genomic_DNA"/>
</dbReference>
<dbReference type="GO" id="GO:0008236">
    <property type="term" value="F:serine-type peptidase activity"/>
    <property type="evidence" value="ECO:0007669"/>
    <property type="project" value="InterPro"/>
</dbReference>
<keyword evidence="3" id="KW-1185">Reference proteome</keyword>
<name>A0A3A8PP65_9BACT</name>
<dbReference type="SUPFAM" id="SSF52096">
    <property type="entry name" value="ClpP/crotonase"/>
    <property type="match status" value="1"/>
</dbReference>
<sequence>MALGAGHAGAHRRRARLPRARPLHRQSLSIAAGQWREGPYRSPGMHLFLLVGGLLTAAPASPYLDSRTTGAAYCYDPASPVLREAFRRPKPTPDTRVDSAALAEDVRFLHQLLRTTYSGWPELLAHRTFDPDAFFQDWSAKVAASGPTVSFQDGVLAPTLAVREALTDNHFGPSGLLSLLREEPRLAFREYQADAPPGLALASCDANSVTGAQVDTLRVAPVLKPDGSRGQRLTVSARGGGDARTLRCGDTSLPLKVRPPRPARESVPKDIYAYEPKGDVGIITLRRFSGPPEAEAGLRQFVADAPKHRKHKLLVFDLRGNSGGNDGYVYEWLDAMVRGPWFAAGEVWMHGAFYPCFEWNSRVQRQAMDGRLDTPEAKAEREAIQAKWPVKPEPSRPVFDSGRVEGHAKTPFTGRIVVLVDRDSASSGESGAYALHRATGAPMVGERTGGFLTYGNAPSFVLPRTGFAWVVPTKRNYFDAPVEGVGHAVQVYLDAEELGRPVTELLPRLRKLP</sequence>
<reference evidence="3" key="1">
    <citation type="submission" date="2018-09" db="EMBL/GenBank/DDBJ databases">
        <authorList>
            <person name="Livingstone P.G."/>
            <person name="Whitworth D.E."/>
        </authorList>
    </citation>
    <scope>NUCLEOTIDE SEQUENCE [LARGE SCALE GENOMIC DNA]</scope>
    <source>
        <strain evidence="3">AB050A</strain>
    </source>
</reference>
<dbReference type="Pfam" id="PF03572">
    <property type="entry name" value="Peptidase_S41"/>
    <property type="match status" value="1"/>
</dbReference>